<dbReference type="InterPro" id="IPR022227">
    <property type="entry name" value="DUF3754"/>
</dbReference>
<proteinExistence type="predicted"/>
<keyword evidence="3" id="KW-1133">Transmembrane helix</keyword>
<dbReference type="GeneTree" id="ENSGT00940000154315"/>
<feature type="transmembrane region" description="Helical" evidence="3">
    <location>
        <begin position="255"/>
        <end position="271"/>
    </location>
</feature>
<dbReference type="GO" id="GO:0005739">
    <property type="term" value="C:mitochondrion"/>
    <property type="evidence" value="ECO:0007669"/>
    <property type="project" value="TreeGrafter"/>
</dbReference>
<feature type="transmembrane region" description="Helical" evidence="3">
    <location>
        <begin position="227"/>
        <end position="249"/>
    </location>
</feature>
<dbReference type="AlphaFoldDB" id="A0A4W3IV82"/>
<reference evidence="4" key="5">
    <citation type="submission" date="2025-09" db="UniProtKB">
        <authorList>
            <consortium name="Ensembl"/>
        </authorList>
    </citation>
    <scope>IDENTIFICATION</scope>
</reference>
<feature type="compositionally biased region" description="Gly residues" evidence="2">
    <location>
        <begin position="372"/>
        <end position="401"/>
    </location>
</feature>
<evidence type="ECO:0008006" key="6">
    <source>
        <dbReference type="Google" id="ProtNLM"/>
    </source>
</evidence>
<organism evidence="4 5">
    <name type="scientific">Callorhinchus milii</name>
    <name type="common">Ghost shark</name>
    <dbReference type="NCBI Taxonomy" id="7868"/>
    <lineage>
        <taxon>Eukaryota</taxon>
        <taxon>Metazoa</taxon>
        <taxon>Chordata</taxon>
        <taxon>Craniata</taxon>
        <taxon>Vertebrata</taxon>
        <taxon>Chondrichthyes</taxon>
        <taxon>Holocephali</taxon>
        <taxon>Chimaeriformes</taxon>
        <taxon>Callorhinchidae</taxon>
        <taxon>Callorhinchus</taxon>
    </lineage>
</organism>
<dbReference type="PANTHER" id="PTHR16095:SF10">
    <property type="entry name" value="TRANSMEMBRANE PROTEIN 143"/>
    <property type="match status" value="1"/>
</dbReference>
<keyword evidence="3" id="KW-0812">Transmembrane</keyword>
<keyword evidence="3" id="KW-0472">Membrane</keyword>
<reference evidence="5" key="1">
    <citation type="journal article" date="2006" name="Science">
        <title>Ancient noncoding elements conserved in the human genome.</title>
        <authorList>
            <person name="Venkatesh B."/>
            <person name="Kirkness E.F."/>
            <person name="Loh Y.H."/>
            <person name="Halpern A.L."/>
            <person name="Lee A.P."/>
            <person name="Johnson J."/>
            <person name="Dandona N."/>
            <person name="Viswanathan L.D."/>
            <person name="Tay A."/>
            <person name="Venter J.C."/>
            <person name="Strausberg R.L."/>
            <person name="Brenner S."/>
        </authorList>
    </citation>
    <scope>NUCLEOTIDE SEQUENCE [LARGE SCALE GENOMIC DNA]</scope>
</reference>
<evidence type="ECO:0000313" key="5">
    <source>
        <dbReference type="Proteomes" id="UP000314986"/>
    </source>
</evidence>
<dbReference type="OMA" id="CARECAY"/>
<evidence type="ECO:0000313" key="4">
    <source>
        <dbReference type="Ensembl" id="ENSCMIP00000030148.1"/>
    </source>
</evidence>
<evidence type="ECO:0000256" key="1">
    <source>
        <dbReference type="ARBA" id="ARBA00022553"/>
    </source>
</evidence>
<name>A0A4W3IV82_CALMI</name>
<reference evidence="5" key="2">
    <citation type="journal article" date="2007" name="PLoS Biol.">
        <title>Survey sequencing and comparative analysis of the elephant shark (Callorhinchus milii) genome.</title>
        <authorList>
            <person name="Venkatesh B."/>
            <person name="Kirkness E.F."/>
            <person name="Loh Y.H."/>
            <person name="Halpern A.L."/>
            <person name="Lee A.P."/>
            <person name="Johnson J."/>
            <person name="Dandona N."/>
            <person name="Viswanathan L.D."/>
            <person name="Tay A."/>
            <person name="Venter J.C."/>
            <person name="Strausberg R.L."/>
            <person name="Brenner S."/>
        </authorList>
    </citation>
    <scope>NUCLEOTIDE SEQUENCE [LARGE SCALE GENOMIC DNA]</scope>
</reference>
<reference evidence="4" key="4">
    <citation type="submission" date="2025-08" db="UniProtKB">
        <authorList>
            <consortium name="Ensembl"/>
        </authorList>
    </citation>
    <scope>IDENTIFICATION</scope>
</reference>
<protein>
    <recommendedName>
        <fullName evidence="6">Transmembrane protein 143</fullName>
    </recommendedName>
</protein>
<dbReference type="Ensembl" id="ENSCMIT00000030615.1">
    <property type="protein sequence ID" value="ENSCMIP00000030148.1"/>
    <property type="gene ID" value="ENSCMIG00000012991.1"/>
</dbReference>
<evidence type="ECO:0000256" key="2">
    <source>
        <dbReference type="SAM" id="MobiDB-lite"/>
    </source>
</evidence>
<dbReference type="Pfam" id="PF12576">
    <property type="entry name" value="DUF3754"/>
    <property type="match status" value="1"/>
</dbReference>
<accession>A0A4W3IV82</accession>
<reference evidence="5" key="3">
    <citation type="journal article" date="2014" name="Nature">
        <title>Elephant shark genome provides unique insights into gnathostome evolution.</title>
        <authorList>
            <consortium name="International Elephant Shark Genome Sequencing Consortium"/>
            <person name="Venkatesh B."/>
            <person name="Lee A.P."/>
            <person name="Ravi V."/>
            <person name="Maurya A.K."/>
            <person name="Lian M.M."/>
            <person name="Swann J.B."/>
            <person name="Ohta Y."/>
            <person name="Flajnik M.F."/>
            <person name="Sutoh Y."/>
            <person name="Kasahara M."/>
            <person name="Hoon S."/>
            <person name="Gangu V."/>
            <person name="Roy S.W."/>
            <person name="Irimia M."/>
            <person name="Korzh V."/>
            <person name="Kondrychyn I."/>
            <person name="Lim Z.W."/>
            <person name="Tay B.H."/>
            <person name="Tohari S."/>
            <person name="Kong K.W."/>
            <person name="Ho S."/>
            <person name="Lorente-Galdos B."/>
            <person name="Quilez J."/>
            <person name="Marques-Bonet T."/>
            <person name="Raney B.J."/>
            <person name="Ingham P.W."/>
            <person name="Tay A."/>
            <person name="Hillier L.W."/>
            <person name="Minx P."/>
            <person name="Boehm T."/>
            <person name="Wilson R.K."/>
            <person name="Brenner S."/>
            <person name="Warren W.C."/>
        </authorList>
    </citation>
    <scope>NUCLEOTIDE SEQUENCE [LARGE SCALE GENOMIC DNA]</scope>
</reference>
<keyword evidence="5" id="KW-1185">Reference proteome</keyword>
<dbReference type="PANTHER" id="PTHR16095">
    <property type="entry name" value="TRANSMEMBRANE PROTEIN 143 FAMILY MEMBER"/>
    <property type="match status" value="1"/>
</dbReference>
<sequence length="401" mass="45605">MPLNPHWDRNQLLNFVKETEPLLLKQYHSELDDLKVQRRCARECAYRFSLGHSSVTLPLFLSLSLSLSGHGLQTVYEPINPDKDSFPEETVSEGDRQDREWRLLQTLSNMLEQGNFTLLPQETVASILSQPKNTQVKVDLKHYEYVRFWVLGKRFDILPLLLTPETTEFFFRRKEAERKLYFKRVVMIARLKESHMVLKCFKELPLEALEQTLPSVRPRFSMVDATLLNLMLVGGGIMLFINVGTVLLMDFKLELPHILLLLLVVMGFRWWKAFTEKRAGLTLQLTHILYYKSTSNNRDLLVALSDRACEEQFKELILAQTFLRKPLRQGEKSPEVSSWLHQKSGVKVHFNAHRALANLTHLRGELKKAPVGGRGEGEVGGGGVGGKGNRGSEGGVGGAGE</sequence>
<feature type="region of interest" description="Disordered" evidence="2">
    <location>
        <begin position="368"/>
        <end position="401"/>
    </location>
</feature>
<dbReference type="Proteomes" id="UP000314986">
    <property type="component" value="Unassembled WGS sequence"/>
</dbReference>
<keyword evidence="1" id="KW-0597">Phosphoprotein</keyword>
<evidence type="ECO:0000256" key="3">
    <source>
        <dbReference type="SAM" id="Phobius"/>
    </source>
</evidence>